<dbReference type="Pfam" id="PF00989">
    <property type="entry name" value="PAS"/>
    <property type="match status" value="1"/>
</dbReference>
<dbReference type="Proteomes" id="UP001231362">
    <property type="component" value="Unassembled WGS sequence"/>
</dbReference>
<evidence type="ECO:0000259" key="9">
    <source>
        <dbReference type="PROSITE" id="PS50112"/>
    </source>
</evidence>
<dbReference type="Pfam" id="PF00158">
    <property type="entry name" value="Sigma54_activat"/>
    <property type="match status" value="1"/>
</dbReference>
<evidence type="ECO:0000313" key="11">
    <source>
        <dbReference type="EMBL" id="MDQ0155799.1"/>
    </source>
</evidence>
<dbReference type="SMART" id="SM00091">
    <property type="entry name" value="PAS"/>
    <property type="match status" value="2"/>
</dbReference>
<sequence length="679" mass="78228">MRKINITVYKKNGLHVRMAAGLIVRLQELVKDQEILTSIHVEYKNRCVQVTNMLALVSLRIRQGEEFTLVFQQDVPASVLQEIKDYLETVEYEDNKEAETDRLLMENSVIFQEAIANLPNGMVVVNSENIIIYVNEAATKLFEMSQEELLSRRADEVIPHSKLKEVIDLGETQFAEKQKLKNYTILANRAPIFYNDKIIGAVSIIQDISDIEKLHFELKKERELQERLNLVLESVTDLIALTDDNGNFTYMNVQMEQLLSHLELRCFIQEMVSKAEWEEIKVKQQSLVKVMRFSNKESYILKIKPLLLDEEFRGVVVSLSPYNEIKELLKKLEVMEQRTKYLEQELSKHMKLDEAFQTIIGNSEILLDTLSMANKVSKTDATVLITGESGTGKELVARAIHLSGKRKEAPFIRVNCAAIPPNLIESELFGHEKGAFTGAYKDHQGKFELANNGTIFLDEIGDLPLDIQVKLLRVLQEREIERVGGTKTIRLNVRIIAATHRDLIQMIEEGKFREDLYYRLHVIPILLPPLRNRKDDIPLLVDHFRKQFNEKLEKNINEYESGFLEALGCYHWPGNIRELENIMERVMTLTDGTVLSLSDLPQYILNQQDPTIPLKISGDILLFEEYEKQIYEHAAKYYPSYNQLAKALGLTHKTVAAKLRKYGIEDELGKKYQQVGEFS</sequence>
<evidence type="ECO:0000259" key="8">
    <source>
        <dbReference type="PROSITE" id="PS50045"/>
    </source>
</evidence>
<dbReference type="PROSITE" id="PS00688">
    <property type="entry name" value="SIGMA54_INTERACT_3"/>
    <property type="match status" value="1"/>
</dbReference>
<dbReference type="CDD" id="cd00009">
    <property type="entry name" value="AAA"/>
    <property type="match status" value="1"/>
</dbReference>
<evidence type="ECO:0000256" key="3">
    <source>
        <dbReference type="ARBA" id="ARBA00022840"/>
    </source>
</evidence>
<dbReference type="InterPro" id="IPR035965">
    <property type="entry name" value="PAS-like_dom_sf"/>
</dbReference>
<keyword evidence="1" id="KW-0547">Nucleotide-binding</keyword>
<dbReference type="PANTHER" id="PTHR32071:SF57">
    <property type="entry name" value="C4-DICARBOXYLATE TRANSPORT TRANSCRIPTIONAL REGULATORY PROTEIN DCTD"/>
    <property type="match status" value="1"/>
</dbReference>
<dbReference type="CDD" id="cd00130">
    <property type="entry name" value="PAS"/>
    <property type="match status" value="1"/>
</dbReference>
<dbReference type="Pfam" id="PF00381">
    <property type="entry name" value="PTS-HPr"/>
    <property type="match status" value="1"/>
</dbReference>
<dbReference type="SUPFAM" id="SSF55594">
    <property type="entry name" value="HPr-like"/>
    <property type="match status" value="1"/>
</dbReference>
<dbReference type="Pfam" id="PF18024">
    <property type="entry name" value="HTH_50"/>
    <property type="match status" value="1"/>
</dbReference>
<dbReference type="InterPro" id="IPR000032">
    <property type="entry name" value="HPr-like"/>
</dbReference>
<dbReference type="Gene3D" id="3.30.450.20">
    <property type="entry name" value="PAS domain"/>
    <property type="match status" value="2"/>
</dbReference>
<gene>
    <name evidence="11" type="ORF">J2S07_002104</name>
</gene>
<keyword evidence="2" id="KW-0058">Aromatic hydrocarbons catabolism</keyword>
<evidence type="ECO:0000256" key="4">
    <source>
        <dbReference type="ARBA" id="ARBA00023015"/>
    </source>
</evidence>
<proteinExistence type="predicted"/>
<evidence type="ECO:0000256" key="2">
    <source>
        <dbReference type="ARBA" id="ARBA00022797"/>
    </source>
</evidence>
<feature type="domain" description="PAS" evidence="9">
    <location>
        <begin position="107"/>
        <end position="152"/>
    </location>
</feature>
<evidence type="ECO:0000256" key="7">
    <source>
        <dbReference type="ARBA" id="ARBA00029500"/>
    </source>
</evidence>
<evidence type="ECO:0000256" key="6">
    <source>
        <dbReference type="ARBA" id="ARBA00023163"/>
    </source>
</evidence>
<feature type="domain" description="Sigma-54 factor interaction" evidence="8">
    <location>
        <begin position="359"/>
        <end position="588"/>
    </location>
</feature>
<dbReference type="PROSITE" id="PS50045">
    <property type="entry name" value="SIGMA54_INTERACT_4"/>
    <property type="match status" value="1"/>
</dbReference>
<feature type="domain" description="HPr" evidence="10">
    <location>
        <begin position="1"/>
        <end position="94"/>
    </location>
</feature>
<keyword evidence="4" id="KW-0805">Transcription regulation</keyword>
<dbReference type="PANTHER" id="PTHR32071">
    <property type="entry name" value="TRANSCRIPTIONAL REGULATORY PROTEIN"/>
    <property type="match status" value="1"/>
</dbReference>
<dbReference type="SUPFAM" id="SSF52540">
    <property type="entry name" value="P-loop containing nucleoside triphosphate hydrolases"/>
    <property type="match status" value="1"/>
</dbReference>
<dbReference type="InterPro" id="IPR009057">
    <property type="entry name" value="Homeodomain-like_sf"/>
</dbReference>
<dbReference type="RefSeq" id="WP_307150325.1">
    <property type="nucleotide sequence ID" value="NZ_JAUSTU010000008.1"/>
</dbReference>
<dbReference type="Pfam" id="PF13188">
    <property type="entry name" value="PAS_8"/>
    <property type="match status" value="1"/>
</dbReference>
<dbReference type="InterPro" id="IPR058031">
    <property type="entry name" value="AAA_lid_NorR"/>
</dbReference>
<dbReference type="SUPFAM" id="SSF55785">
    <property type="entry name" value="PYP-like sensor domain (PAS domain)"/>
    <property type="match status" value="2"/>
</dbReference>
<organism evidence="11 12">
    <name type="scientific">Anoxybacillus andreesenii</name>
    <dbReference type="NCBI Taxonomy" id="1325932"/>
    <lineage>
        <taxon>Bacteria</taxon>
        <taxon>Bacillati</taxon>
        <taxon>Bacillota</taxon>
        <taxon>Bacilli</taxon>
        <taxon>Bacillales</taxon>
        <taxon>Anoxybacillaceae</taxon>
        <taxon>Anoxybacillus</taxon>
    </lineage>
</organism>
<dbReference type="InterPro" id="IPR035895">
    <property type="entry name" value="HPr-like_sf"/>
</dbReference>
<dbReference type="InterPro" id="IPR002078">
    <property type="entry name" value="Sigma_54_int"/>
</dbReference>
<dbReference type="Gene3D" id="1.10.8.60">
    <property type="match status" value="1"/>
</dbReference>
<dbReference type="InterPro" id="IPR013767">
    <property type="entry name" value="PAS_fold"/>
</dbReference>
<evidence type="ECO:0000256" key="1">
    <source>
        <dbReference type="ARBA" id="ARBA00022741"/>
    </source>
</evidence>
<evidence type="ECO:0000256" key="5">
    <source>
        <dbReference type="ARBA" id="ARBA00023125"/>
    </source>
</evidence>
<dbReference type="NCBIfam" id="TIGR00229">
    <property type="entry name" value="sensory_box"/>
    <property type="match status" value="1"/>
</dbReference>
<keyword evidence="3" id="KW-0067">ATP-binding</keyword>
<dbReference type="NCBIfam" id="TIGR04381">
    <property type="entry name" value="HTH_TypR"/>
    <property type="match status" value="1"/>
</dbReference>
<keyword evidence="6" id="KW-0804">Transcription</keyword>
<dbReference type="PROSITE" id="PS51350">
    <property type="entry name" value="PTS_HPR_DOM"/>
    <property type="match status" value="1"/>
</dbReference>
<dbReference type="SMART" id="SM00382">
    <property type="entry name" value="AAA"/>
    <property type="match status" value="1"/>
</dbReference>
<name>A0ABT9V4C5_9BACL</name>
<dbReference type="Pfam" id="PF25601">
    <property type="entry name" value="AAA_lid_14"/>
    <property type="match status" value="1"/>
</dbReference>
<accession>A0ABT9V4C5</accession>
<feature type="domain" description="PAS" evidence="9">
    <location>
        <begin position="224"/>
        <end position="260"/>
    </location>
</feature>
<dbReference type="InterPro" id="IPR027417">
    <property type="entry name" value="P-loop_NTPase"/>
</dbReference>
<dbReference type="InterPro" id="IPR025943">
    <property type="entry name" value="Sigma_54_int_dom_ATP-bd_2"/>
</dbReference>
<dbReference type="Gene3D" id="3.40.50.300">
    <property type="entry name" value="P-loop containing nucleotide triphosphate hydrolases"/>
    <property type="match status" value="1"/>
</dbReference>
<comment type="caution">
    <text evidence="11">The sequence shown here is derived from an EMBL/GenBank/DDBJ whole genome shotgun (WGS) entry which is preliminary data.</text>
</comment>
<dbReference type="InterPro" id="IPR025662">
    <property type="entry name" value="Sigma_54_int_dom_ATP-bd_1"/>
</dbReference>
<dbReference type="EMBL" id="JAUSTU010000008">
    <property type="protein sequence ID" value="MDQ0155799.1"/>
    <property type="molecule type" value="Genomic_DNA"/>
</dbReference>
<dbReference type="Gene3D" id="1.10.10.60">
    <property type="entry name" value="Homeodomain-like"/>
    <property type="match status" value="1"/>
</dbReference>
<reference evidence="11 12" key="1">
    <citation type="submission" date="2023-07" db="EMBL/GenBank/DDBJ databases">
        <title>Genomic Encyclopedia of Type Strains, Phase IV (KMG-IV): sequencing the most valuable type-strain genomes for metagenomic binning, comparative biology and taxonomic classification.</title>
        <authorList>
            <person name="Goeker M."/>
        </authorList>
    </citation>
    <scope>NUCLEOTIDE SEQUENCE [LARGE SCALE GENOMIC DNA]</scope>
    <source>
        <strain evidence="11 12">DSM 23948</strain>
    </source>
</reference>
<keyword evidence="5" id="KW-0238">DNA-binding</keyword>
<dbReference type="Gene3D" id="3.30.1340.10">
    <property type="entry name" value="HPr-like"/>
    <property type="match status" value="1"/>
</dbReference>
<dbReference type="PROSITE" id="PS50112">
    <property type="entry name" value="PAS"/>
    <property type="match status" value="2"/>
</dbReference>
<protein>
    <recommendedName>
        <fullName evidence="7">HTH-type transcriptional regulatory protein TyrR</fullName>
    </recommendedName>
</protein>
<evidence type="ECO:0000259" key="10">
    <source>
        <dbReference type="PROSITE" id="PS51350"/>
    </source>
</evidence>
<dbReference type="InterPro" id="IPR000014">
    <property type="entry name" value="PAS"/>
</dbReference>
<dbReference type="PROSITE" id="PS00676">
    <property type="entry name" value="SIGMA54_INTERACT_2"/>
    <property type="match status" value="1"/>
</dbReference>
<dbReference type="PROSITE" id="PS00675">
    <property type="entry name" value="SIGMA54_INTERACT_1"/>
    <property type="match status" value="1"/>
</dbReference>
<dbReference type="InterPro" id="IPR003593">
    <property type="entry name" value="AAA+_ATPase"/>
</dbReference>
<dbReference type="InterPro" id="IPR030828">
    <property type="entry name" value="HTH_TyrR"/>
</dbReference>
<keyword evidence="12" id="KW-1185">Reference proteome</keyword>
<dbReference type="SUPFAM" id="SSF46689">
    <property type="entry name" value="Homeodomain-like"/>
    <property type="match status" value="1"/>
</dbReference>
<evidence type="ECO:0000313" key="12">
    <source>
        <dbReference type="Proteomes" id="UP001231362"/>
    </source>
</evidence>
<dbReference type="InterPro" id="IPR025944">
    <property type="entry name" value="Sigma_54_int_dom_CS"/>
</dbReference>